<dbReference type="RefSeq" id="WP_021142032.1">
    <property type="nucleotide sequence ID" value="NZ_AUZH01000026.1"/>
</dbReference>
<keyword evidence="5 8" id="KW-0486">Methionine biosynthesis</keyword>
<evidence type="ECO:0000256" key="5">
    <source>
        <dbReference type="ARBA" id="ARBA00023167"/>
    </source>
</evidence>
<feature type="binding site" evidence="8">
    <location>
        <position position="192"/>
    </location>
    <ligand>
        <name>substrate</name>
    </ligand>
</feature>
<reference evidence="10 12" key="1">
    <citation type="journal article" date="2014" name="Genome Announc.">
        <title>Draft Genome Sequences of Streptococcus bovis Strains ATCC 33317 and JB1.</title>
        <authorList>
            <person name="Benahmed F.H."/>
            <person name="Gopinath G.R."/>
            <person name="Harbottle H."/>
            <person name="Cotta M.A."/>
            <person name="Luo Y."/>
            <person name="Henderson C."/>
            <person name="Teri P."/>
            <person name="Soppet D."/>
            <person name="Rasmussen M."/>
            <person name="Whitehead T.R."/>
            <person name="Davidson M."/>
        </authorList>
    </citation>
    <scope>NUCLEOTIDE SEQUENCE [LARGE SCALE GENOMIC DNA]</scope>
    <source>
        <strain evidence="10 12">JB1</strain>
    </source>
</reference>
<dbReference type="AlphaFoldDB" id="A0A091BNQ7"/>
<dbReference type="GO" id="GO:0005737">
    <property type="term" value="C:cytoplasm"/>
    <property type="evidence" value="ECO:0007669"/>
    <property type="project" value="UniProtKB-SubCell"/>
</dbReference>
<feature type="binding site" evidence="8">
    <location>
        <position position="163"/>
    </location>
    <ligand>
        <name>substrate</name>
    </ligand>
</feature>
<evidence type="ECO:0000256" key="1">
    <source>
        <dbReference type="ARBA" id="ARBA00004496"/>
    </source>
</evidence>
<comment type="pathway">
    <text evidence="8">Amino-acid biosynthesis; L-methionine biosynthesis via de novo pathway; O-acetyl-L-homoserine from L-homoserine: step 1/1.</text>
</comment>
<dbReference type="Pfam" id="PF04204">
    <property type="entry name" value="HTS"/>
    <property type="match status" value="1"/>
</dbReference>
<keyword evidence="2 8" id="KW-0963">Cytoplasm</keyword>
<evidence type="ECO:0000256" key="9">
    <source>
        <dbReference type="PIRSR" id="PIRSR000450-1"/>
    </source>
</evidence>
<dbReference type="PANTHER" id="PTHR20919">
    <property type="entry name" value="HOMOSERINE O-SUCCINYLTRANSFERASE"/>
    <property type="match status" value="1"/>
</dbReference>
<evidence type="ECO:0000256" key="7">
    <source>
        <dbReference type="ARBA" id="ARBA00049043"/>
    </source>
</evidence>
<gene>
    <name evidence="8" type="primary">metAA</name>
    <name evidence="10" type="ORF">H702_07850</name>
    <name evidence="11" type="ORF">SAMN02910290_00557</name>
</gene>
<evidence type="ECO:0000256" key="4">
    <source>
        <dbReference type="ARBA" id="ARBA00022679"/>
    </source>
</evidence>
<feature type="active site" description="Acyl-thioester intermediate" evidence="8 9">
    <location>
        <position position="142"/>
    </location>
</feature>
<dbReference type="EMBL" id="AUZH01000026">
    <property type="protein sequence ID" value="KFN87321.1"/>
    <property type="molecule type" value="Genomic_DNA"/>
</dbReference>
<evidence type="ECO:0000313" key="12">
    <source>
        <dbReference type="Proteomes" id="UP000029382"/>
    </source>
</evidence>
<sequence length="314" mass="36760">MPIKLDKELPALDILRKENVFIMDNKRAKHQDIRPMDFLIVNLMPTKEVTETQLLRLLANTPLQINVEFLYMTSHESKNTTAEHLETFYKTFSDVKHKYYDGLIITGAPVETMPFEEVDYWEELCDIFDWAKTHVYSTLHLCWGAQAGLYYKYGIKKVMLEQKLSGIFSQTVKEPSNPIVRGFDDSFMAPHSRHTEVRHEDVDKIDNLEVIAEGPSVGLSIVASKDLREVYSFGHLEYDRETLDREYKRDLKAGKNPNLPEHYYTNDNPEQDIPMKWNMAATTFFSNWINYAVYQETPYLLEELEKEPSFYGFL</sequence>
<protein>
    <recommendedName>
        <fullName evidence="8">Homoserine O-acetyltransferase</fullName>
        <shortName evidence="8">HAT</shortName>
        <ecNumber evidence="8">2.3.1.31</ecNumber>
    </recommendedName>
    <alternativeName>
        <fullName evidence="8">Homoserine transacetylase</fullName>
        <shortName evidence="8">HTA</shortName>
    </alternativeName>
</protein>
<proteinExistence type="inferred from homology"/>
<feature type="site" description="Important for acyl-CoA specificity" evidence="8">
    <location>
        <position position="111"/>
    </location>
</feature>
<dbReference type="InterPro" id="IPR005697">
    <property type="entry name" value="HST_MetA"/>
</dbReference>
<evidence type="ECO:0000256" key="6">
    <source>
        <dbReference type="ARBA" id="ARBA00023315"/>
    </source>
</evidence>
<dbReference type="Proteomes" id="UP000029382">
    <property type="component" value="Unassembled WGS sequence"/>
</dbReference>
<dbReference type="Gene3D" id="3.40.50.880">
    <property type="match status" value="1"/>
</dbReference>
<dbReference type="InterPro" id="IPR029062">
    <property type="entry name" value="Class_I_gatase-like"/>
</dbReference>
<organism evidence="10 12">
    <name type="scientific">Streptococcus equinus JB1</name>
    <dbReference type="NCBI Taxonomy" id="1294274"/>
    <lineage>
        <taxon>Bacteria</taxon>
        <taxon>Bacillati</taxon>
        <taxon>Bacillota</taxon>
        <taxon>Bacilli</taxon>
        <taxon>Lactobacillales</taxon>
        <taxon>Streptococcaceae</taxon>
        <taxon>Streptococcus</taxon>
    </lineage>
</organism>
<dbReference type="HAMAP" id="MF_00295">
    <property type="entry name" value="MetA_acyltransf"/>
    <property type="match status" value="1"/>
</dbReference>
<comment type="catalytic activity">
    <reaction evidence="7 8">
        <text>L-homoserine + acetyl-CoA = O-acetyl-L-homoserine + CoA</text>
        <dbReference type="Rhea" id="RHEA:13701"/>
        <dbReference type="ChEBI" id="CHEBI:57287"/>
        <dbReference type="ChEBI" id="CHEBI:57288"/>
        <dbReference type="ChEBI" id="CHEBI:57476"/>
        <dbReference type="ChEBI" id="CHEBI:57716"/>
        <dbReference type="EC" id="2.3.1.31"/>
    </reaction>
</comment>
<dbReference type="EC" id="2.3.1.31" evidence="8"/>
<comment type="function">
    <text evidence="8">Transfers an acetyl group from acetyl-CoA to L-homoserine, forming acetyl-L-homoserine.</text>
</comment>
<keyword evidence="13" id="KW-1185">Reference proteome</keyword>
<name>A0A091BNQ7_STREI</name>
<evidence type="ECO:0000313" key="10">
    <source>
        <dbReference type="EMBL" id="KFN87321.1"/>
    </source>
</evidence>
<evidence type="ECO:0000256" key="3">
    <source>
        <dbReference type="ARBA" id="ARBA00022605"/>
    </source>
</evidence>
<feature type="active site" evidence="8">
    <location>
        <position position="237"/>
    </location>
</feature>
<dbReference type="InterPro" id="IPR033752">
    <property type="entry name" value="MetA_family"/>
</dbReference>
<dbReference type="UniPathway" id="UPA00051">
    <property type="reaction ID" value="UER00074"/>
</dbReference>
<dbReference type="CDD" id="cd03131">
    <property type="entry name" value="GATase1_HTS"/>
    <property type="match status" value="1"/>
</dbReference>
<comment type="similarity">
    <text evidence="8">Belongs to the MetA family.</text>
</comment>
<comment type="caution">
    <text evidence="8">Lacks conserved residue(s) required for the propagation of feature annotation.</text>
</comment>
<keyword evidence="6 8" id="KW-0012">Acyltransferase</keyword>
<reference evidence="11 13" key="2">
    <citation type="submission" date="2016-10" db="EMBL/GenBank/DDBJ databases">
        <authorList>
            <person name="Varghese N."/>
            <person name="Submissions S."/>
        </authorList>
    </citation>
    <scope>NUCLEOTIDE SEQUENCE [LARGE SCALE GENOMIC DNA]</scope>
    <source>
        <strain evidence="11 13">JB1</strain>
    </source>
</reference>
<comment type="caution">
    <text evidence="10">The sequence shown here is derived from an EMBL/GenBank/DDBJ whole genome shotgun (WGS) entry which is preliminary data.</text>
</comment>
<dbReference type="NCBIfam" id="TIGR01001">
    <property type="entry name" value="metA"/>
    <property type="match status" value="1"/>
</dbReference>
<evidence type="ECO:0000313" key="11">
    <source>
        <dbReference type="EMBL" id="SFL13730.1"/>
    </source>
</evidence>
<dbReference type="FunFam" id="3.40.50.880:FF:000004">
    <property type="entry name" value="Homoserine O-succinyltransferase"/>
    <property type="match status" value="1"/>
</dbReference>
<dbReference type="SUPFAM" id="SSF52317">
    <property type="entry name" value="Class I glutamine amidotransferase-like"/>
    <property type="match status" value="1"/>
</dbReference>
<keyword evidence="4 8" id="KW-0808">Transferase</keyword>
<accession>A0A091BNQ7</accession>
<evidence type="ECO:0000256" key="2">
    <source>
        <dbReference type="ARBA" id="ARBA00022490"/>
    </source>
</evidence>
<dbReference type="GO" id="GO:0004414">
    <property type="term" value="F:homoserine O-acetyltransferase activity"/>
    <property type="evidence" value="ECO:0007669"/>
    <property type="project" value="UniProtKB-EC"/>
</dbReference>
<evidence type="ECO:0000313" key="13">
    <source>
        <dbReference type="Proteomes" id="UP000182793"/>
    </source>
</evidence>
<dbReference type="PANTHER" id="PTHR20919:SF0">
    <property type="entry name" value="HOMOSERINE O-SUCCINYLTRANSFERASE"/>
    <property type="match status" value="1"/>
</dbReference>
<dbReference type="Proteomes" id="UP000182793">
    <property type="component" value="Unassembled WGS sequence"/>
</dbReference>
<dbReference type="EMBL" id="FOTG01000003">
    <property type="protein sequence ID" value="SFL13730.1"/>
    <property type="molecule type" value="Genomic_DNA"/>
</dbReference>
<dbReference type="PIRSF" id="PIRSF000450">
    <property type="entry name" value="H_ser_succinyltr"/>
    <property type="match status" value="1"/>
</dbReference>
<keyword evidence="3 8" id="KW-0028">Amino-acid biosynthesis</keyword>
<feature type="site" description="Important for substrate specificity" evidence="8">
    <location>
        <position position="192"/>
    </location>
</feature>
<dbReference type="GO" id="GO:0008899">
    <property type="term" value="F:homoserine O-succinyltransferase activity"/>
    <property type="evidence" value="ECO:0007669"/>
    <property type="project" value="UniProtKB-UniRule"/>
</dbReference>
<dbReference type="GO" id="GO:0019281">
    <property type="term" value="P:L-methionine biosynthetic process from homoserine via O-succinyl-L-homoserine and cystathionine"/>
    <property type="evidence" value="ECO:0007669"/>
    <property type="project" value="InterPro"/>
</dbReference>
<feature type="active site" description="Proton acceptor" evidence="8">
    <location>
        <position position="235"/>
    </location>
</feature>
<feature type="binding site" evidence="8">
    <location>
        <position position="249"/>
    </location>
    <ligand>
        <name>substrate</name>
    </ligand>
</feature>
<comment type="subcellular location">
    <subcellularLocation>
        <location evidence="1 8">Cytoplasm</location>
    </subcellularLocation>
</comment>
<evidence type="ECO:0000256" key="8">
    <source>
        <dbReference type="HAMAP-Rule" id="MF_00295"/>
    </source>
</evidence>